<evidence type="ECO:0000313" key="9">
    <source>
        <dbReference type="EMBL" id="KEK18677.1"/>
    </source>
</evidence>
<comment type="caution">
    <text evidence="9">The sequence shown here is derived from an EMBL/GenBank/DDBJ whole genome shotgun (WGS) entry which is preliminary data.</text>
</comment>
<dbReference type="STRING" id="574376.BAMA_04000"/>
<name>A0A073JWT0_9BACI</name>
<organism evidence="9 10">
    <name type="scientific">Bacillus manliponensis</name>
    <dbReference type="NCBI Taxonomy" id="574376"/>
    <lineage>
        <taxon>Bacteria</taxon>
        <taxon>Bacillati</taxon>
        <taxon>Bacillota</taxon>
        <taxon>Bacilli</taxon>
        <taxon>Bacillales</taxon>
        <taxon>Bacillaceae</taxon>
        <taxon>Bacillus</taxon>
        <taxon>Bacillus cereus group</taxon>
    </lineage>
</organism>
<evidence type="ECO:0000259" key="8">
    <source>
        <dbReference type="Pfam" id="PF00892"/>
    </source>
</evidence>
<dbReference type="EMBL" id="JOTN01000012">
    <property type="protein sequence ID" value="KEK18677.1"/>
    <property type="molecule type" value="Genomic_DNA"/>
</dbReference>
<feature type="domain" description="EamA" evidence="8">
    <location>
        <begin position="7"/>
        <end position="139"/>
    </location>
</feature>
<proteinExistence type="inferred from homology"/>
<feature type="transmembrane region" description="Helical" evidence="7">
    <location>
        <begin position="252"/>
        <end position="271"/>
    </location>
</feature>
<dbReference type="Gene3D" id="1.10.3730.20">
    <property type="match status" value="1"/>
</dbReference>
<keyword evidence="4 7" id="KW-0812">Transmembrane</keyword>
<feature type="transmembrane region" description="Helical" evidence="7">
    <location>
        <begin position="216"/>
        <end position="240"/>
    </location>
</feature>
<dbReference type="InterPro" id="IPR000620">
    <property type="entry name" value="EamA_dom"/>
</dbReference>
<dbReference type="InterPro" id="IPR037185">
    <property type="entry name" value="EmrE-like"/>
</dbReference>
<sequence>MNQQKNAYIAALSYAFIIGFSFMFVKLTLHVAKPIDILAHRFTVSFLVANLLVLFRFVKLNISFENIIAILPLSLLYPALFFSFQAFGLVYTSSSEAGIIQAVIPIFTMLLASYFLKERTNMWQKLSLLLSVTGVVYIFIMKGIGNVETSFIGIFLILLSAFSSSSYNVLARKMMKKFNVFDLTYMMTFIGFLSFNTIAVVNHIQSDTVRVYFEPFANATFLMAILYLGILSSFLTAFLSNYALRHMAASKMSVFSNLSTLITIIAGVVFLQEEIAYYHIIGAIMIILGVIGTNILDEKGISVMTKKPYMVNKK</sequence>
<feature type="transmembrane region" description="Helical" evidence="7">
    <location>
        <begin position="7"/>
        <end position="25"/>
    </location>
</feature>
<dbReference type="AlphaFoldDB" id="A0A073JWT0"/>
<accession>A0A073JWT0</accession>
<feature type="transmembrane region" description="Helical" evidence="7">
    <location>
        <begin position="183"/>
        <end position="204"/>
    </location>
</feature>
<feature type="transmembrane region" description="Helical" evidence="7">
    <location>
        <begin position="37"/>
        <end position="55"/>
    </location>
</feature>
<dbReference type="Pfam" id="PF00892">
    <property type="entry name" value="EamA"/>
    <property type="match status" value="2"/>
</dbReference>
<gene>
    <name evidence="9" type="ORF">BAMA_04000</name>
</gene>
<dbReference type="PANTHER" id="PTHR32322">
    <property type="entry name" value="INNER MEMBRANE TRANSPORTER"/>
    <property type="match status" value="1"/>
</dbReference>
<dbReference type="InterPro" id="IPR050638">
    <property type="entry name" value="AA-Vitamin_Transporters"/>
</dbReference>
<keyword evidence="6 7" id="KW-0472">Membrane</keyword>
<evidence type="ECO:0000256" key="1">
    <source>
        <dbReference type="ARBA" id="ARBA00004651"/>
    </source>
</evidence>
<dbReference type="PANTHER" id="PTHR32322:SF18">
    <property type="entry name" value="S-ADENOSYLMETHIONINE_S-ADENOSYLHOMOCYSTEINE TRANSPORTER"/>
    <property type="match status" value="1"/>
</dbReference>
<comment type="similarity">
    <text evidence="2">Belongs to the EamA transporter family.</text>
</comment>
<dbReference type="OrthoDB" id="1682095at2"/>
<evidence type="ECO:0000256" key="3">
    <source>
        <dbReference type="ARBA" id="ARBA00022475"/>
    </source>
</evidence>
<feature type="transmembrane region" description="Helical" evidence="7">
    <location>
        <begin position="67"/>
        <end position="91"/>
    </location>
</feature>
<keyword evidence="3" id="KW-1003">Cell membrane</keyword>
<evidence type="ECO:0000256" key="4">
    <source>
        <dbReference type="ARBA" id="ARBA00022692"/>
    </source>
</evidence>
<evidence type="ECO:0000256" key="7">
    <source>
        <dbReference type="SAM" id="Phobius"/>
    </source>
</evidence>
<dbReference type="SUPFAM" id="SSF103481">
    <property type="entry name" value="Multidrug resistance efflux transporter EmrE"/>
    <property type="match status" value="2"/>
</dbReference>
<feature type="transmembrane region" description="Helical" evidence="7">
    <location>
        <begin position="128"/>
        <end position="145"/>
    </location>
</feature>
<evidence type="ECO:0000256" key="5">
    <source>
        <dbReference type="ARBA" id="ARBA00022989"/>
    </source>
</evidence>
<comment type="subcellular location">
    <subcellularLocation>
        <location evidence="1">Cell membrane</location>
        <topology evidence="1">Multi-pass membrane protein</topology>
    </subcellularLocation>
</comment>
<evidence type="ECO:0000256" key="6">
    <source>
        <dbReference type="ARBA" id="ARBA00023136"/>
    </source>
</evidence>
<protein>
    <submittedName>
        <fullName evidence="9">Transporter</fullName>
    </submittedName>
</protein>
<dbReference type="GO" id="GO:0005886">
    <property type="term" value="C:plasma membrane"/>
    <property type="evidence" value="ECO:0007669"/>
    <property type="project" value="UniProtKB-SubCell"/>
</dbReference>
<feature type="transmembrane region" description="Helical" evidence="7">
    <location>
        <begin position="277"/>
        <end position="296"/>
    </location>
</feature>
<keyword evidence="10" id="KW-1185">Reference proteome</keyword>
<reference evidence="9 10" key="1">
    <citation type="submission" date="2014-06" db="EMBL/GenBank/DDBJ databases">
        <title>Draft genome sequence of Bacillus manliponensis JCM 15802 (MCCC 1A00708).</title>
        <authorList>
            <person name="Lai Q."/>
            <person name="Liu Y."/>
            <person name="Shao Z."/>
        </authorList>
    </citation>
    <scope>NUCLEOTIDE SEQUENCE [LARGE SCALE GENOMIC DNA]</scope>
    <source>
        <strain evidence="9 10">JCM 15802</strain>
    </source>
</reference>
<evidence type="ECO:0000256" key="2">
    <source>
        <dbReference type="ARBA" id="ARBA00007362"/>
    </source>
</evidence>
<dbReference type="eggNOG" id="COG0697">
    <property type="taxonomic scope" value="Bacteria"/>
</dbReference>
<keyword evidence="5 7" id="KW-1133">Transmembrane helix</keyword>
<evidence type="ECO:0000313" key="10">
    <source>
        <dbReference type="Proteomes" id="UP000027822"/>
    </source>
</evidence>
<feature type="transmembrane region" description="Helical" evidence="7">
    <location>
        <begin position="97"/>
        <end position="116"/>
    </location>
</feature>
<feature type="transmembrane region" description="Helical" evidence="7">
    <location>
        <begin position="151"/>
        <end position="171"/>
    </location>
</feature>
<dbReference type="Proteomes" id="UP000027822">
    <property type="component" value="Unassembled WGS sequence"/>
</dbReference>
<dbReference type="RefSeq" id="WP_034640291.1">
    <property type="nucleotide sequence ID" value="NZ_CBCSJC010000017.1"/>
</dbReference>
<feature type="domain" description="EamA" evidence="8">
    <location>
        <begin position="152"/>
        <end position="294"/>
    </location>
</feature>